<reference evidence="2 3" key="1">
    <citation type="submission" date="2016-10" db="EMBL/GenBank/DDBJ databases">
        <authorList>
            <person name="de Groot N.N."/>
        </authorList>
    </citation>
    <scope>NUCLEOTIDE SEQUENCE [LARGE SCALE GENOMIC DNA]</scope>
    <source>
        <strain evidence="2 3">DSM 26515</strain>
    </source>
</reference>
<organism evidence="2 3">
    <name type="scientific">Frateuria terrea</name>
    <dbReference type="NCBI Taxonomy" id="529704"/>
    <lineage>
        <taxon>Bacteria</taxon>
        <taxon>Pseudomonadati</taxon>
        <taxon>Pseudomonadota</taxon>
        <taxon>Gammaproteobacteria</taxon>
        <taxon>Lysobacterales</taxon>
        <taxon>Rhodanobacteraceae</taxon>
        <taxon>Frateuria</taxon>
    </lineage>
</organism>
<feature type="compositionally biased region" description="Gly residues" evidence="1">
    <location>
        <begin position="218"/>
        <end position="232"/>
    </location>
</feature>
<dbReference type="STRING" id="529704.SAMN02927913_2753"/>
<sequence length="279" mass="29290">MNAASQRRLTAPLAAAVLLLGLLFLSFLAGIGRGVHWATPRKPAPLPAQHAATLPPPVPLEHFAPVWQQPLFNPDRKPVAHAASGGGQLGDMQLTGIILTPTLRMALLHNKREGDKTQELRVKEGASLPDGSWTLVEVRPRSAVFDSTSGRVELQLPVGAPIDQIPGKPGAGAAPAGASSIPNELPGEDEPHHLLPPGENGQDDTQPQDQPAPSESSGDGGEGNEPPSGGGAISALRGGPARMEMNNEDRQAERLRQLKAAIEKRRAEQAAAKANEGDR</sequence>
<dbReference type="RefSeq" id="WP_091338035.1">
    <property type="nucleotide sequence ID" value="NZ_FNYC01000005.1"/>
</dbReference>
<accession>A0A1H6X5Z2</accession>
<gene>
    <name evidence="2" type="ORF">SAMN04487997_2776</name>
</gene>
<dbReference type="AlphaFoldDB" id="A0A1H6X5Z2"/>
<dbReference type="Proteomes" id="UP000199420">
    <property type="component" value="Unassembled WGS sequence"/>
</dbReference>
<evidence type="ECO:0000313" key="3">
    <source>
        <dbReference type="Proteomes" id="UP000199420"/>
    </source>
</evidence>
<protein>
    <submittedName>
        <fullName evidence="2">General secretion pathway protein N</fullName>
    </submittedName>
</protein>
<name>A0A1H6X5Z2_9GAMM</name>
<feature type="compositionally biased region" description="Low complexity" evidence="1">
    <location>
        <begin position="203"/>
        <end position="217"/>
    </location>
</feature>
<evidence type="ECO:0000313" key="2">
    <source>
        <dbReference type="EMBL" id="SEJ22894.1"/>
    </source>
</evidence>
<proteinExistence type="predicted"/>
<feature type="compositionally biased region" description="Low complexity" evidence="1">
    <location>
        <begin position="269"/>
        <end position="279"/>
    </location>
</feature>
<evidence type="ECO:0000256" key="1">
    <source>
        <dbReference type="SAM" id="MobiDB-lite"/>
    </source>
</evidence>
<feature type="region of interest" description="Disordered" evidence="1">
    <location>
        <begin position="160"/>
        <end position="279"/>
    </location>
</feature>
<feature type="compositionally biased region" description="Basic and acidic residues" evidence="1">
    <location>
        <begin position="245"/>
        <end position="268"/>
    </location>
</feature>
<feature type="compositionally biased region" description="Low complexity" evidence="1">
    <location>
        <begin position="166"/>
        <end position="178"/>
    </location>
</feature>
<keyword evidence="3" id="KW-1185">Reference proteome</keyword>
<dbReference type="EMBL" id="FNYC01000005">
    <property type="protein sequence ID" value="SEJ22894.1"/>
    <property type="molecule type" value="Genomic_DNA"/>
</dbReference>